<keyword evidence="2" id="KW-0472">Membrane</keyword>
<dbReference type="AlphaFoldDB" id="A0AAD7J679"/>
<dbReference type="EMBL" id="JARKIB010000044">
    <property type="protein sequence ID" value="KAJ7757628.1"/>
    <property type="molecule type" value="Genomic_DNA"/>
</dbReference>
<feature type="compositionally biased region" description="Low complexity" evidence="1">
    <location>
        <begin position="234"/>
        <end position="244"/>
    </location>
</feature>
<accession>A0AAD7J679</accession>
<protein>
    <submittedName>
        <fullName evidence="3">Uncharacterized protein</fullName>
    </submittedName>
</protein>
<comment type="caution">
    <text evidence="3">The sequence shown here is derived from an EMBL/GenBank/DDBJ whole genome shotgun (WGS) entry which is preliminary data.</text>
</comment>
<sequence length="312" mass="33208">MSWALHGTTRDIKDGPRQGGLVLPLVGPIAHVSSWTIPGFGPYLGFAEHSNPGKSGVPGRPSRGSAQFADSAWHMSTDVKIMSAQVATCADEAAERLSNTHALRRSCLGDPGTQCLVSPSPNHAPVGAINNFAVAGPVEDTTDISNTPILPVASAYSNSPPTLPVKPPRSQTSIAVVAASVAIGVAFLMVVAVALWLDARQALTPSNTVSTRQLYISNQVNRAREKVAELEAETSTLLRQSSRSSDSHQEGIPSGTDELSADDLNSSGIYERLERAIQQIEGLNDRIRELERERRSSWALGLSDEAPPGYIE</sequence>
<feature type="region of interest" description="Disordered" evidence="1">
    <location>
        <begin position="234"/>
        <end position="263"/>
    </location>
</feature>
<keyword evidence="4" id="KW-1185">Reference proteome</keyword>
<gene>
    <name evidence="3" type="ORF">B0H16DRAFT_1824040</name>
</gene>
<evidence type="ECO:0000256" key="1">
    <source>
        <dbReference type="SAM" id="MobiDB-lite"/>
    </source>
</evidence>
<evidence type="ECO:0000313" key="4">
    <source>
        <dbReference type="Proteomes" id="UP001215598"/>
    </source>
</evidence>
<keyword evidence="2" id="KW-1133">Transmembrane helix</keyword>
<organism evidence="3 4">
    <name type="scientific">Mycena metata</name>
    <dbReference type="NCBI Taxonomy" id="1033252"/>
    <lineage>
        <taxon>Eukaryota</taxon>
        <taxon>Fungi</taxon>
        <taxon>Dikarya</taxon>
        <taxon>Basidiomycota</taxon>
        <taxon>Agaricomycotina</taxon>
        <taxon>Agaricomycetes</taxon>
        <taxon>Agaricomycetidae</taxon>
        <taxon>Agaricales</taxon>
        <taxon>Marasmiineae</taxon>
        <taxon>Mycenaceae</taxon>
        <taxon>Mycena</taxon>
    </lineage>
</organism>
<feature type="transmembrane region" description="Helical" evidence="2">
    <location>
        <begin position="174"/>
        <end position="197"/>
    </location>
</feature>
<evidence type="ECO:0000313" key="3">
    <source>
        <dbReference type="EMBL" id="KAJ7757628.1"/>
    </source>
</evidence>
<proteinExistence type="predicted"/>
<name>A0AAD7J679_9AGAR</name>
<evidence type="ECO:0000256" key="2">
    <source>
        <dbReference type="SAM" id="Phobius"/>
    </source>
</evidence>
<reference evidence="3" key="1">
    <citation type="submission" date="2023-03" db="EMBL/GenBank/DDBJ databases">
        <title>Massive genome expansion in bonnet fungi (Mycena s.s.) driven by repeated elements and novel gene families across ecological guilds.</title>
        <authorList>
            <consortium name="Lawrence Berkeley National Laboratory"/>
            <person name="Harder C.B."/>
            <person name="Miyauchi S."/>
            <person name="Viragh M."/>
            <person name="Kuo A."/>
            <person name="Thoen E."/>
            <person name="Andreopoulos B."/>
            <person name="Lu D."/>
            <person name="Skrede I."/>
            <person name="Drula E."/>
            <person name="Henrissat B."/>
            <person name="Morin E."/>
            <person name="Kohler A."/>
            <person name="Barry K."/>
            <person name="LaButti K."/>
            <person name="Morin E."/>
            <person name="Salamov A."/>
            <person name="Lipzen A."/>
            <person name="Mereny Z."/>
            <person name="Hegedus B."/>
            <person name="Baldrian P."/>
            <person name="Stursova M."/>
            <person name="Weitz H."/>
            <person name="Taylor A."/>
            <person name="Grigoriev I.V."/>
            <person name="Nagy L.G."/>
            <person name="Martin F."/>
            <person name="Kauserud H."/>
        </authorList>
    </citation>
    <scope>NUCLEOTIDE SEQUENCE</scope>
    <source>
        <strain evidence="3">CBHHK182m</strain>
    </source>
</reference>
<keyword evidence="2" id="KW-0812">Transmembrane</keyword>
<dbReference type="Proteomes" id="UP001215598">
    <property type="component" value="Unassembled WGS sequence"/>
</dbReference>